<dbReference type="KEGG" id="lrs:PX52LOC_03431"/>
<dbReference type="InterPro" id="IPR002549">
    <property type="entry name" value="AI-2E-like"/>
</dbReference>
<feature type="transmembrane region" description="Helical" evidence="8">
    <location>
        <begin position="262"/>
        <end position="281"/>
    </location>
</feature>
<feature type="transmembrane region" description="Helical" evidence="8">
    <location>
        <begin position="66"/>
        <end position="86"/>
    </location>
</feature>
<keyword evidence="11" id="KW-1185">Reference proteome</keyword>
<feature type="transmembrane region" description="Helical" evidence="8">
    <location>
        <begin position="165"/>
        <end position="189"/>
    </location>
</feature>
<evidence type="ECO:0000256" key="7">
    <source>
        <dbReference type="ARBA" id="ARBA00023136"/>
    </source>
</evidence>
<dbReference type="GO" id="GO:0005886">
    <property type="term" value="C:plasma membrane"/>
    <property type="evidence" value="ECO:0007669"/>
    <property type="project" value="UniProtKB-SubCell"/>
</dbReference>
<evidence type="ECO:0000256" key="4">
    <source>
        <dbReference type="ARBA" id="ARBA00022475"/>
    </source>
</evidence>
<dbReference type="SUPFAM" id="SSF52242">
    <property type="entry name" value="Cobalamin (vitamin B12)-binding domain"/>
    <property type="match status" value="1"/>
</dbReference>
<accession>A0A5C1ACV6</accession>
<feature type="transmembrane region" description="Helical" evidence="8">
    <location>
        <begin position="36"/>
        <end position="54"/>
    </location>
</feature>
<evidence type="ECO:0000256" key="2">
    <source>
        <dbReference type="ARBA" id="ARBA00009773"/>
    </source>
</evidence>
<evidence type="ECO:0000313" key="11">
    <source>
        <dbReference type="Proteomes" id="UP000324974"/>
    </source>
</evidence>
<proteinExistence type="inferred from homology"/>
<feature type="transmembrane region" description="Helical" evidence="8">
    <location>
        <begin position="228"/>
        <end position="256"/>
    </location>
</feature>
<keyword evidence="3" id="KW-0813">Transport</keyword>
<organism evidence="10 11">
    <name type="scientific">Limnoglobus roseus</name>
    <dbReference type="NCBI Taxonomy" id="2598579"/>
    <lineage>
        <taxon>Bacteria</taxon>
        <taxon>Pseudomonadati</taxon>
        <taxon>Planctomycetota</taxon>
        <taxon>Planctomycetia</taxon>
        <taxon>Gemmatales</taxon>
        <taxon>Gemmataceae</taxon>
        <taxon>Limnoglobus</taxon>
    </lineage>
</organism>
<dbReference type="PANTHER" id="PTHR21716:SF53">
    <property type="entry name" value="PERMEASE PERM-RELATED"/>
    <property type="match status" value="1"/>
</dbReference>
<keyword evidence="5 8" id="KW-0812">Transmembrane</keyword>
<feature type="transmembrane region" description="Helical" evidence="8">
    <location>
        <begin position="12"/>
        <end position="30"/>
    </location>
</feature>
<dbReference type="Gene3D" id="3.40.50.280">
    <property type="entry name" value="Cobalamin-binding domain"/>
    <property type="match status" value="1"/>
</dbReference>
<name>A0A5C1ACV6_9BACT</name>
<dbReference type="EMBL" id="CP042425">
    <property type="protein sequence ID" value="QEL16475.1"/>
    <property type="molecule type" value="Genomic_DNA"/>
</dbReference>
<dbReference type="AlphaFoldDB" id="A0A5C1ACV6"/>
<dbReference type="GO" id="GO:0046872">
    <property type="term" value="F:metal ion binding"/>
    <property type="evidence" value="ECO:0007669"/>
    <property type="project" value="InterPro"/>
</dbReference>
<keyword evidence="7 8" id="KW-0472">Membrane</keyword>
<comment type="subcellular location">
    <subcellularLocation>
        <location evidence="1">Cell membrane</location>
        <topology evidence="1">Multi-pass membrane protein</topology>
    </subcellularLocation>
</comment>
<dbReference type="Proteomes" id="UP000324974">
    <property type="component" value="Chromosome"/>
</dbReference>
<gene>
    <name evidence="10" type="ORF">PX52LOC_03431</name>
</gene>
<protein>
    <submittedName>
        <fullName evidence="10">AI-2E family transporter</fullName>
    </submittedName>
</protein>
<dbReference type="InterPro" id="IPR006158">
    <property type="entry name" value="Cobalamin-bd"/>
</dbReference>
<feature type="transmembrane region" description="Helical" evidence="8">
    <location>
        <begin position="288"/>
        <end position="309"/>
    </location>
</feature>
<dbReference type="GO" id="GO:0031419">
    <property type="term" value="F:cobalamin binding"/>
    <property type="evidence" value="ECO:0007669"/>
    <property type="project" value="InterPro"/>
</dbReference>
<evidence type="ECO:0000256" key="3">
    <source>
        <dbReference type="ARBA" id="ARBA00022448"/>
    </source>
</evidence>
<keyword evidence="6 8" id="KW-1133">Transmembrane helix</keyword>
<evidence type="ECO:0000256" key="6">
    <source>
        <dbReference type="ARBA" id="ARBA00022989"/>
    </source>
</evidence>
<evidence type="ECO:0000259" key="9">
    <source>
        <dbReference type="PROSITE" id="PS51332"/>
    </source>
</evidence>
<evidence type="ECO:0000256" key="1">
    <source>
        <dbReference type="ARBA" id="ARBA00004651"/>
    </source>
</evidence>
<keyword evidence="4" id="KW-1003">Cell membrane</keyword>
<dbReference type="Pfam" id="PF01594">
    <property type="entry name" value="AI-2E_transport"/>
    <property type="match status" value="1"/>
</dbReference>
<comment type="similarity">
    <text evidence="2">Belongs to the autoinducer-2 exporter (AI-2E) (TC 2.A.86) family.</text>
</comment>
<dbReference type="PANTHER" id="PTHR21716">
    <property type="entry name" value="TRANSMEMBRANE PROTEIN"/>
    <property type="match status" value="1"/>
</dbReference>
<reference evidence="11" key="1">
    <citation type="submission" date="2019-08" db="EMBL/GenBank/DDBJ databases">
        <title>Limnoglobus roseus gen. nov., sp. nov., a novel freshwater planctomycete with a giant genome from the family Gemmataceae.</title>
        <authorList>
            <person name="Kulichevskaya I.S."/>
            <person name="Naumoff D.G."/>
            <person name="Miroshnikov K."/>
            <person name="Ivanova A."/>
            <person name="Philippov D.A."/>
            <person name="Hakobyan A."/>
            <person name="Rijpstra I.C."/>
            <person name="Sinninghe Damste J.S."/>
            <person name="Liesack W."/>
            <person name="Dedysh S.N."/>
        </authorList>
    </citation>
    <scope>NUCLEOTIDE SEQUENCE [LARGE SCALE GENOMIC DNA]</scope>
    <source>
        <strain evidence="11">PX52</strain>
    </source>
</reference>
<dbReference type="RefSeq" id="WP_168219048.1">
    <property type="nucleotide sequence ID" value="NZ_CP042425.1"/>
</dbReference>
<dbReference type="CDD" id="cd02065">
    <property type="entry name" value="B12-binding_like"/>
    <property type="match status" value="1"/>
</dbReference>
<feature type="transmembrane region" description="Helical" evidence="8">
    <location>
        <begin position="329"/>
        <end position="354"/>
    </location>
</feature>
<dbReference type="PROSITE" id="PS51332">
    <property type="entry name" value="B12_BINDING"/>
    <property type="match status" value="1"/>
</dbReference>
<feature type="domain" description="B12-binding" evidence="9">
    <location>
        <begin position="467"/>
        <end position="594"/>
    </location>
</feature>
<dbReference type="Pfam" id="PF02310">
    <property type="entry name" value="B12-binding"/>
    <property type="match status" value="1"/>
</dbReference>
<evidence type="ECO:0000256" key="5">
    <source>
        <dbReference type="ARBA" id="ARBA00022692"/>
    </source>
</evidence>
<dbReference type="InterPro" id="IPR036724">
    <property type="entry name" value="Cobalamin-bd_sf"/>
</dbReference>
<evidence type="ECO:0000313" key="10">
    <source>
        <dbReference type="EMBL" id="QEL16475.1"/>
    </source>
</evidence>
<sequence>MPPVKSCPPWQRAVILQSSVICGVIIFGILYWARSIIIPIAMALFFSYVLAPVVKFLSRRGVGHALSVVLTVAVATSLFLGTSFVITRQVTSLTSSLTKNTDQLKAKIAKARYAIAGDNAFLQGTFDDIERTIMGGVREARTPSDETTVVVGASRPRWMSSLDLVIGPITEAFGMAAFSFILVIFILLAQADLKDRLLRLVGDGAVSNTTRALDDATTRLSQYLLAQLMLNISFGLVIAFSVWCLGLQYALLWGFIAALLRYVPYLGTWIGVVLPVAFSFATTSDDELWQPIAVLVVYAVLELLCGNVIEPFLYGSKLGVSEVAQLISAAFWSFLWGPIGLILSGPISTCLVVLGRHSTRFRFLEILLGTEPPLPPEVALFQRLMSGDADDALRVIEKNTTEAPLEVFDTLIYPALVQAKAAMHSGEFTPEQLQTVIATTREVITDTIANQDQPGTDPTDPADPIGRNRLLIIPARDTADQLALDTLAGLLEFKKWKIDTLSVDTLAAELVERVNEFKPDVVCIGSLPPSGLVQVRYLCKRLRQHNKDVRILVGRWGDVANSDSFAELIAVGATAVEVKMTETLTKLASWRPLVEAEVKVEKKSQEPPLIGTGAAQVTNVVS</sequence>
<evidence type="ECO:0000256" key="8">
    <source>
        <dbReference type="SAM" id="Phobius"/>
    </source>
</evidence>